<dbReference type="PROSITE" id="PS50045">
    <property type="entry name" value="SIGMA54_INTERACT_4"/>
    <property type="match status" value="1"/>
</dbReference>
<dbReference type="RefSeq" id="WP_151535837.1">
    <property type="nucleotide sequence ID" value="NZ_WBOS01000008.1"/>
</dbReference>
<evidence type="ECO:0000256" key="3">
    <source>
        <dbReference type="ARBA" id="ARBA00023015"/>
    </source>
</evidence>
<dbReference type="InterPro" id="IPR009057">
    <property type="entry name" value="Homeodomain-like_sf"/>
</dbReference>
<dbReference type="Gene3D" id="1.10.8.60">
    <property type="match status" value="1"/>
</dbReference>
<dbReference type="Gene3D" id="3.30.450.40">
    <property type="match status" value="1"/>
</dbReference>
<dbReference type="InterPro" id="IPR039570">
    <property type="entry name" value="AmiC_PBP1"/>
</dbReference>
<keyword evidence="5" id="KW-0804">Transcription</keyword>
<dbReference type="Pfam" id="PF02954">
    <property type="entry name" value="HTH_8"/>
    <property type="match status" value="1"/>
</dbReference>
<evidence type="ECO:0000313" key="7">
    <source>
        <dbReference type="EMBL" id="KAB2333087.1"/>
    </source>
</evidence>
<protein>
    <submittedName>
        <fullName evidence="7">Transporter substrate-binding protein</fullName>
    </submittedName>
</protein>
<dbReference type="Proteomes" id="UP000481030">
    <property type="component" value="Unassembled WGS sequence"/>
</dbReference>
<dbReference type="PRINTS" id="PR01590">
    <property type="entry name" value="HTHFIS"/>
</dbReference>
<keyword evidence="1" id="KW-0547">Nucleotide-binding</keyword>
<sequence>MKNQELKVGILFSLTGTTSITERGQYQACLLAIRHINESGGINGKTLIPIVEDAASDPDVTYQKAEKLVVSDQVTAIIGCYTAACRKKVIPVLEKYNVLLFYPTINEGEEQHPNIFYSNSTPNQQLLDFVPWLIRHVGKSFYLLGSDYIYPREINRYVRHLVQLNGGSVYGEQYVALGNQIFDKQIGEIRQMKPDIVFSTLVGDSTISYYRQHENLGLPQVIASNVTAETEIKAIEPKGTTDYYSCFSYFSSLENAKNKRFITEFQRIYGTDIISSVMESAYNSIILLAEALKRIDTTSTDSIRHALAGLSIDAPQGKIMVDRFNQHVWLNSRIGKVNESGQFTIIWESENLIKPIPLFKDAFPAEDKDRSGFNKSNLLQSKIMQNRCLLSELKKNLAGLPYPFAYFDEEGVMLETFNSDSSLAPSPLLELQPGETISKSPLKKNGIGAAFQNRSSSYEVTKEIDRKSNRSYMAAGFPIMEKENVQRGVLGLNIPNDSSKSTEHLLSSIKSIVQLCVKLADSQEEQLILTDALHGITDQQVEALFIVKEGKIRFQNKRAAELWELKHDFIYSVLQEFLSGAKIEEHIIRRKDAEESFEINVKNINSITYVSFKPLPRQQLRFALNARENLTTDDLIGLNSSFLKTIELARAASKIQANTLLLGESGTGKEMFARAIHNESPRRNKPFVAVNCGAISKDLINSELFGYVEGAFTGAKKGGKPGKFEIANGGTLFLDEIGEMPLELQTTLLRVLQEKEVVPVGGHKPIPLDVRIIAATNKDLFQEIAFNGSFRSDLYYRLNVFTIELPPLRQRPEDIAKFSHYYLEEFNALSGHQKELSKETLSLLVKYNWPGNIRELGNTIERAFYLAGSSTIITPEHLPQEITENSQAIKGNHSKRLDQSLHFVKSITEIKQKNYANERQFYIQNLMTHNGNISQTARHLGISRTTLYQKLKEYQIETRKVK</sequence>
<comment type="caution">
    <text evidence="7">The sequence shown here is derived from an EMBL/GenBank/DDBJ whole genome shotgun (WGS) entry which is preliminary data.</text>
</comment>
<dbReference type="InterPro" id="IPR028082">
    <property type="entry name" value="Peripla_BP_I"/>
</dbReference>
<organism evidence="7 8">
    <name type="scientific">Cytobacillus depressus</name>
    <dbReference type="NCBI Taxonomy" id="1602942"/>
    <lineage>
        <taxon>Bacteria</taxon>
        <taxon>Bacillati</taxon>
        <taxon>Bacillota</taxon>
        <taxon>Bacilli</taxon>
        <taxon>Bacillales</taxon>
        <taxon>Bacillaceae</taxon>
        <taxon>Cytobacillus</taxon>
    </lineage>
</organism>
<accession>A0A6L3V2F2</accession>
<dbReference type="InterPro" id="IPR025944">
    <property type="entry name" value="Sigma_54_int_dom_CS"/>
</dbReference>
<dbReference type="OrthoDB" id="9783240at2"/>
<evidence type="ECO:0000256" key="1">
    <source>
        <dbReference type="ARBA" id="ARBA00022741"/>
    </source>
</evidence>
<dbReference type="CDD" id="cd06357">
    <property type="entry name" value="PBP1_AmiC"/>
    <property type="match status" value="1"/>
</dbReference>
<dbReference type="PANTHER" id="PTHR32071:SF57">
    <property type="entry name" value="C4-DICARBOXYLATE TRANSPORT TRANSCRIPTIONAL REGULATORY PROTEIN DCTD"/>
    <property type="match status" value="1"/>
</dbReference>
<gene>
    <name evidence="7" type="ORF">F7731_16230</name>
</gene>
<keyword evidence="2" id="KW-0067">ATP-binding</keyword>
<feature type="domain" description="Sigma-54 factor interaction" evidence="6">
    <location>
        <begin position="635"/>
        <end position="865"/>
    </location>
</feature>
<evidence type="ECO:0000256" key="4">
    <source>
        <dbReference type="ARBA" id="ARBA00023125"/>
    </source>
</evidence>
<dbReference type="SUPFAM" id="SSF52540">
    <property type="entry name" value="P-loop containing nucleoside triphosphate hydrolases"/>
    <property type="match status" value="1"/>
</dbReference>
<dbReference type="PROSITE" id="PS00676">
    <property type="entry name" value="SIGMA54_INTERACT_2"/>
    <property type="match status" value="1"/>
</dbReference>
<dbReference type="SUPFAM" id="SSF53822">
    <property type="entry name" value="Periplasmic binding protein-like I"/>
    <property type="match status" value="1"/>
</dbReference>
<dbReference type="SUPFAM" id="SSF46689">
    <property type="entry name" value="Homeodomain-like"/>
    <property type="match status" value="1"/>
</dbReference>
<dbReference type="Pfam" id="PF13433">
    <property type="entry name" value="Peripla_BP_5"/>
    <property type="match status" value="1"/>
</dbReference>
<dbReference type="InterPro" id="IPR025943">
    <property type="entry name" value="Sigma_54_int_dom_ATP-bd_2"/>
</dbReference>
<dbReference type="Gene3D" id="3.40.50.300">
    <property type="entry name" value="P-loop containing nucleotide triphosphate hydrolases"/>
    <property type="match status" value="1"/>
</dbReference>
<dbReference type="Gene3D" id="3.40.50.2300">
    <property type="match status" value="2"/>
</dbReference>
<reference evidence="7 8" key="1">
    <citation type="journal article" date="2016" name="Antonie Van Leeuwenhoek">
        <title>Bacillus depressus sp. nov., isolated from soil of a sunflower field.</title>
        <authorList>
            <person name="Wei X."/>
            <person name="Xin D."/>
            <person name="Xin Y."/>
            <person name="Zhang H."/>
            <person name="Wang T."/>
            <person name="Zhang J."/>
        </authorList>
    </citation>
    <scope>NUCLEOTIDE SEQUENCE [LARGE SCALE GENOMIC DNA]</scope>
    <source>
        <strain evidence="7 8">BZ1</strain>
    </source>
</reference>
<dbReference type="AlphaFoldDB" id="A0A6L3V2F2"/>
<proteinExistence type="predicted"/>
<dbReference type="GO" id="GO:0005524">
    <property type="term" value="F:ATP binding"/>
    <property type="evidence" value="ECO:0007669"/>
    <property type="project" value="UniProtKB-KW"/>
</dbReference>
<dbReference type="InterPro" id="IPR003593">
    <property type="entry name" value="AAA+_ATPase"/>
</dbReference>
<dbReference type="GO" id="GO:0033218">
    <property type="term" value="F:amide binding"/>
    <property type="evidence" value="ECO:0007669"/>
    <property type="project" value="InterPro"/>
</dbReference>
<dbReference type="InterPro" id="IPR002078">
    <property type="entry name" value="Sigma_54_int"/>
</dbReference>
<dbReference type="GO" id="GO:0006355">
    <property type="term" value="P:regulation of DNA-templated transcription"/>
    <property type="evidence" value="ECO:0007669"/>
    <property type="project" value="InterPro"/>
</dbReference>
<dbReference type="InterPro" id="IPR058031">
    <property type="entry name" value="AAA_lid_NorR"/>
</dbReference>
<dbReference type="Pfam" id="PF00158">
    <property type="entry name" value="Sigma54_activat"/>
    <property type="match status" value="1"/>
</dbReference>
<evidence type="ECO:0000256" key="2">
    <source>
        <dbReference type="ARBA" id="ARBA00022840"/>
    </source>
</evidence>
<dbReference type="GO" id="GO:0043565">
    <property type="term" value="F:sequence-specific DNA binding"/>
    <property type="evidence" value="ECO:0007669"/>
    <property type="project" value="InterPro"/>
</dbReference>
<dbReference type="EMBL" id="WBOS01000008">
    <property type="protein sequence ID" value="KAB2333087.1"/>
    <property type="molecule type" value="Genomic_DNA"/>
</dbReference>
<dbReference type="PANTHER" id="PTHR32071">
    <property type="entry name" value="TRANSCRIPTIONAL REGULATORY PROTEIN"/>
    <property type="match status" value="1"/>
</dbReference>
<dbReference type="SMART" id="SM00382">
    <property type="entry name" value="AAA"/>
    <property type="match status" value="1"/>
</dbReference>
<dbReference type="InterPro" id="IPR027417">
    <property type="entry name" value="P-loop_NTPase"/>
</dbReference>
<dbReference type="Pfam" id="PF25601">
    <property type="entry name" value="AAA_lid_14"/>
    <property type="match status" value="1"/>
</dbReference>
<dbReference type="InterPro" id="IPR029016">
    <property type="entry name" value="GAF-like_dom_sf"/>
</dbReference>
<evidence type="ECO:0000259" key="6">
    <source>
        <dbReference type="PROSITE" id="PS50045"/>
    </source>
</evidence>
<keyword evidence="3" id="KW-0805">Transcription regulation</keyword>
<keyword evidence="8" id="KW-1185">Reference proteome</keyword>
<dbReference type="PROSITE" id="PS00688">
    <property type="entry name" value="SIGMA54_INTERACT_3"/>
    <property type="match status" value="1"/>
</dbReference>
<dbReference type="FunFam" id="3.40.50.300:FF:000006">
    <property type="entry name" value="DNA-binding transcriptional regulator NtrC"/>
    <property type="match status" value="1"/>
</dbReference>
<evidence type="ECO:0000313" key="8">
    <source>
        <dbReference type="Proteomes" id="UP000481030"/>
    </source>
</evidence>
<dbReference type="Gene3D" id="1.10.10.60">
    <property type="entry name" value="Homeodomain-like"/>
    <property type="match status" value="1"/>
</dbReference>
<evidence type="ECO:0000256" key="5">
    <source>
        <dbReference type="ARBA" id="ARBA00023163"/>
    </source>
</evidence>
<name>A0A6L3V2F2_9BACI</name>
<keyword evidence="4" id="KW-0238">DNA-binding</keyword>
<dbReference type="CDD" id="cd00009">
    <property type="entry name" value="AAA"/>
    <property type="match status" value="1"/>
</dbReference>
<dbReference type="InterPro" id="IPR002197">
    <property type="entry name" value="HTH_Fis"/>
</dbReference>